<accession>A0A7J7KZD3</accession>
<protein>
    <recommendedName>
        <fullName evidence="5">Glucosyltransferase</fullName>
    </recommendedName>
</protein>
<dbReference type="GO" id="GO:0035251">
    <property type="term" value="F:UDP-glucosyltransferase activity"/>
    <property type="evidence" value="ECO:0007669"/>
    <property type="project" value="TreeGrafter"/>
</dbReference>
<organism evidence="3 4">
    <name type="scientific">Kingdonia uniflora</name>
    <dbReference type="NCBI Taxonomy" id="39325"/>
    <lineage>
        <taxon>Eukaryota</taxon>
        <taxon>Viridiplantae</taxon>
        <taxon>Streptophyta</taxon>
        <taxon>Embryophyta</taxon>
        <taxon>Tracheophyta</taxon>
        <taxon>Spermatophyta</taxon>
        <taxon>Magnoliopsida</taxon>
        <taxon>Ranunculales</taxon>
        <taxon>Circaeasteraceae</taxon>
        <taxon>Kingdonia</taxon>
    </lineage>
</organism>
<gene>
    <name evidence="3" type="ORF">GIB67_028596</name>
</gene>
<reference evidence="3 4" key="1">
    <citation type="journal article" date="2020" name="IScience">
        <title>Genome Sequencing of the Endangered Kingdonia uniflora (Circaeasteraceae, Ranunculales) Reveals Potential Mechanisms of Evolutionary Specialization.</title>
        <authorList>
            <person name="Sun Y."/>
            <person name="Deng T."/>
            <person name="Zhang A."/>
            <person name="Moore M.J."/>
            <person name="Landis J.B."/>
            <person name="Lin N."/>
            <person name="Zhang H."/>
            <person name="Zhang X."/>
            <person name="Huang J."/>
            <person name="Zhang X."/>
            <person name="Sun H."/>
            <person name="Wang H."/>
        </authorList>
    </citation>
    <scope>NUCLEOTIDE SEQUENCE [LARGE SCALE GENOMIC DNA]</scope>
    <source>
        <strain evidence="3">TB1705</strain>
        <tissue evidence="3">Leaf</tissue>
    </source>
</reference>
<dbReference type="Proteomes" id="UP000541444">
    <property type="component" value="Unassembled WGS sequence"/>
</dbReference>
<comment type="caution">
    <text evidence="3">The sequence shown here is derived from an EMBL/GenBank/DDBJ whole genome shotgun (WGS) entry which is preliminary data.</text>
</comment>
<dbReference type="Gene3D" id="3.40.50.2000">
    <property type="entry name" value="Glycogen Phosphorylase B"/>
    <property type="match status" value="2"/>
</dbReference>
<keyword evidence="4" id="KW-1185">Reference proteome</keyword>
<evidence type="ECO:0000256" key="2">
    <source>
        <dbReference type="ARBA" id="ARBA00022679"/>
    </source>
</evidence>
<dbReference type="Pfam" id="PF00201">
    <property type="entry name" value="UDPGT"/>
    <property type="match status" value="1"/>
</dbReference>
<sequence>MTQCGWNSILESVTTGVPLITWPLYGEQFYNEKLVTQVARIGVEVGAEKWLSLVEDDLEDDGKVVVIKEKIERAMIRLMDGGDEVEEIRERAKELGRKAKRAVEVGGSSNNDLRGLIDEFVRLRESCIN</sequence>
<proteinExistence type="inferred from homology"/>
<dbReference type="PANTHER" id="PTHR48047">
    <property type="entry name" value="GLYCOSYLTRANSFERASE"/>
    <property type="match status" value="1"/>
</dbReference>
<dbReference type="AlphaFoldDB" id="A0A7J7KZD3"/>
<dbReference type="PANTHER" id="PTHR48047:SF182">
    <property type="entry name" value="GLYCOSYLTRANSFERASE"/>
    <property type="match status" value="1"/>
</dbReference>
<evidence type="ECO:0000313" key="3">
    <source>
        <dbReference type="EMBL" id="KAF6135740.1"/>
    </source>
</evidence>
<keyword evidence="2" id="KW-0808">Transferase</keyword>
<name>A0A7J7KZD3_9MAGN</name>
<dbReference type="InterPro" id="IPR002213">
    <property type="entry name" value="UDP_glucos_trans"/>
</dbReference>
<evidence type="ECO:0000256" key="1">
    <source>
        <dbReference type="ARBA" id="ARBA00009995"/>
    </source>
</evidence>
<dbReference type="EMBL" id="JACGCM010002779">
    <property type="protein sequence ID" value="KAF6135740.1"/>
    <property type="molecule type" value="Genomic_DNA"/>
</dbReference>
<evidence type="ECO:0000313" key="4">
    <source>
        <dbReference type="Proteomes" id="UP000541444"/>
    </source>
</evidence>
<dbReference type="OrthoDB" id="1925022at2759"/>
<dbReference type="SUPFAM" id="SSF53756">
    <property type="entry name" value="UDP-Glycosyltransferase/glycogen phosphorylase"/>
    <property type="match status" value="1"/>
</dbReference>
<comment type="similarity">
    <text evidence="1">Belongs to the UDP-glycosyltransferase family.</text>
</comment>
<evidence type="ECO:0008006" key="5">
    <source>
        <dbReference type="Google" id="ProtNLM"/>
    </source>
</evidence>